<dbReference type="EMBL" id="BQNB010021442">
    <property type="protein sequence ID" value="GJU06441.1"/>
    <property type="molecule type" value="Genomic_DNA"/>
</dbReference>
<dbReference type="Pfam" id="PF07727">
    <property type="entry name" value="RVT_2"/>
    <property type="match status" value="1"/>
</dbReference>
<feature type="domain" description="Reverse transcriptase Ty1/copia-type" evidence="2">
    <location>
        <begin position="118"/>
        <end position="188"/>
    </location>
</feature>
<protein>
    <submittedName>
        <fullName evidence="3">Retrotransposon ty1-copia subclass protein</fullName>
    </submittedName>
</protein>
<sequence length="346" mass="40133">MKKSQGAKGEAKGKNKLAYAPKPRSHRRLKEIIWHRTLYATTAKRSARIPQAPDRYGYYVDVEEYVLGDLNETPNYKVASVDPKFDKWLEAINTEMQSIKDNQVWILVELPPNGRIVRNFRAIRILLAITAFYNYEIWQMDIKTTFLNGHLSEDVYKVQTEGFMDSKHPNKVCKLQCSIYGLKQASRSLFPHALRSLILSFCHCLSTLSLVLRSLNLFLVCLYRLCHLAILCLDQHAHTMHHLESLLTISLDNLCLDNLDIFKDDLEYKSRFNLRRISLTEFPTQSVRSFNADALDSPYLLVLITRMSQSRQHVDTSLIHLQSCKLPSAVLFDVDTRRISIRYCEY</sequence>
<dbReference type="Proteomes" id="UP001151760">
    <property type="component" value="Unassembled WGS sequence"/>
</dbReference>
<evidence type="ECO:0000256" key="1">
    <source>
        <dbReference type="SAM" id="MobiDB-lite"/>
    </source>
</evidence>
<organism evidence="3 4">
    <name type="scientific">Tanacetum coccineum</name>
    <dbReference type="NCBI Taxonomy" id="301880"/>
    <lineage>
        <taxon>Eukaryota</taxon>
        <taxon>Viridiplantae</taxon>
        <taxon>Streptophyta</taxon>
        <taxon>Embryophyta</taxon>
        <taxon>Tracheophyta</taxon>
        <taxon>Spermatophyta</taxon>
        <taxon>Magnoliopsida</taxon>
        <taxon>eudicotyledons</taxon>
        <taxon>Gunneridae</taxon>
        <taxon>Pentapetalae</taxon>
        <taxon>asterids</taxon>
        <taxon>campanulids</taxon>
        <taxon>Asterales</taxon>
        <taxon>Asteraceae</taxon>
        <taxon>Asteroideae</taxon>
        <taxon>Anthemideae</taxon>
        <taxon>Anthemidinae</taxon>
        <taxon>Tanacetum</taxon>
    </lineage>
</organism>
<evidence type="ECO:0000259" key="2">
    <source>
        <dbReference type="Pfam" id="PF07727"/>
    </source>
</evidence>
<keyword evidence="4" id="KW-1185">Reference proteome</keyword>
<feature type="region of interest" description="Disordered" evidence="1">
    <location>
        <begin position="1"/>
        <end position="24"/>
    </location>
</feature>
<proteinExistence type="predicted"/>
<name>A0ABQ5J2W1_9ASTR</name>
<evidence type="ECO:0000313" key="3">
    <source>
        <dbReference type="EMBL" id="GJU06441.1"/>
    </source>
</evidence>
<reference evidence="3" key="1">
    <citation type="journal article" date="2022" name="Int. J. Mol. Sci.">
        <title>Draft Genome of Tanacetum Coccineum: Genomic Comparison of Closely Related Tanacetum-Family Plants.</title>
        <authorList>
            <person name="Yamashiro T."/>
            <person name="Shiraishi A."/>
            <person name="Nakayama K."/>
            <person name="Satake H."/>
        </authorList>
    </citation>
    <scope>NUCLEOTIDE SEQUENCE</scope>
</reference>
<evidence type="ECO:0000313" key="4">
    <source>
        <dbReference type="Proteomes" id="UP001151760"/>
    </source>
</evidence>
<reference evidence="3" key="2">
    <citation type="submission" date="2022-01" db="EMBL/GenBank/DDBJ databases">
        <authorList>
            <person name="Yamashiro T."/>
            <person name="Shiraishi A."/>
            <person name="Satake H."/>
            <person name="Nakayama K."/>
        </authorList>
    </citation>
    <scope>NUCLEOTIDE SEQUENCE</scope>
</reference>
<gene>
    <name evidence="3" type="ORF">Tco_1122871</name>
</gene>
<comment type="caution">
    <text evidence="3">The sequence shown here is derived from an EMBL/GenBank/DDBJ whole genome shotgun (WGS) entry which is preliminary data.</text>
</comment>
<dbReference type="InterPro" id="IPR013103">
    <property type="entry name" value="RVT_2"/>
</dbReference>
<accession>A0ABQ5J2W1</accession>